<dbReference type="InterPro" id="IPR026350">
    <property type="entry name" value="GxxExxY"/>
</dbReference>
<name>A0ABW3GHF4_9PROT</name>
<comment type="caution">
    <text evidence="1">The sequence shown here is derived from an EMBL/GenBank/DDBJ whole genome shotgun (WGS) entry which is preliminary data.</text>
</comment>
<dbReference type="NCBIfam" id="TIGR04256">
    <property type="entry name" value="GxxExxY"/>
    <property type="match status" value="1"/>
</dbReference>
<dbReference type="EMBL" id="JBHTJW010000002">
    <property type="protein sequence ID" value="MFD0929689.1"/>
    <property type="molecule type" value="Genomic_DNA"/>
</dbReference>
<evidence type="ECO:0000313" key="1">
    <source>
        <dbReference type="EMBL" id="MFD0929689.1"/>
    </source>
</evidence>
<gene>
    <name evidence="1" type="ORF">ACFQ1T_07855</name>
</gene>
<reference evidence="2" key="1">
    <citation type="journal article" date="2019" name="Int. J. Syst. Evol. Microbiol.">
        <title>The Global Catalogue of Microorganisms (GCM) 10K type strain sequencing project: providing services to taxonomists for standard genome sequencing and annotation.</title>
        <authorList>
            <consortium name="The Broad Institute Genomics Platform"/>
            <consortium name="The Broad Institute Genome Sequencing Center for Infectious Disease"/>
            <person name="Wu L."/>
            <person name="Ma J."/>
        </authorList>
    </citation>
    <scope>NUCLEOTIDE SEQUENCE [LARGE SCALE GENOMIC DNA]</scope>
    <source>
        <strain evidence="2">CCUG 59685</strain>
    </source>
</reference>
<dbReference type="RefSeq" id="WP_275355863.1">
    <property type="nucleotide sequence ID" value="NZ_JBHTJW010000002.1"/>
</dbReference>
<organism evidence="1 2">
    <name type="scientific">Methylophilus glucosoxydans</name>
    <dbReference type="NCBI Taxonomy" id="752553"/>
    <lineage>
        <taxon>Bacteria</taxon>
        <taxon>Pseudomonadati</taxon>
        <taxon>Pseudomonadota</taxon>
        <taxon>Betaproteobacteria</taxon>
        <taxon>Nitrosomonadales</taxon>
        <taxon>Methylophilaceae</taxon>
        <taxon>Methylophilus</taxon>
    </lineage>
</organism>
<sequence>MNADQERLALDALTGRVIGCVYAVSNYLGCGFLEKVYENALLLELRSAGLTAKAQYPVAVYYKNTMVGEYFVDILVNECIILELKACNALSPEHQSQCMNYLKATHLKVCLLINFGRAKVDIKRIVNQF</sequence>
<dbReference type="Proteomes" id="UP001597106">
    <property type="component" value="Unassembled WGS sequence"/>
</dbReference>
<keyword evidence="2" id="KW-1185">Reference proteome</keyword>
<proteinExistence type="predicted"/>
<evidence type="ECO:0000313" key="2">
    <source>
        <dbReference type="Proteomes" id="UP001597106"/>
    </source>
</evidence>
<protein>
    <submittedName>
        <fullName evidence="1">GxxExxY protein</fullName>
    </submittedName>
</protein>
<accession>A0ABW3GHF4</accession>
<dbReference type="Pfam" id="PF13366">
    <property type="entry name" value="PDDEXK_3"/>
    <property type="match status" value="1"/>
</dbReference>